<dbReference type="InterPro" id="IPR019734">
    <property type="entry name" value="TPR_rpt"/>
</dbReference>
<dbReference type="SUPFAM" id="SSF48452">
    <property type="entry name" value="TPR-like"/>
    <property type="match status" value="1"/>
</dbReference>
<keyword evidence="2" id="KW-0812">Transmembrane</keyword>
<proteinExistence type="predicted"/>
<accession>W7L477</accession>
<evidence type="ECO:0000256" key="1">
    <source>
        <dbReference type="PROSITE-ProRule" id="PRU00339"/>
    </source>
</evidence>
<dbReference type="eggNOG" id="ENOG503241T">
    <property type="taxonomic scope" value="Bacteria"/>
</dbReference>
<keyword evidence="1" id="KW-0802">TPR repeat</keyword>
<sequence length="349" mass="39882">MEATSLSEQSIIEKLDNLPEHTTRDFELTLTKIAETLEETEYSQLMLYLENRIASQTANQILFASFVILTIYARRMKNISQFREIVERFGEKFIDFPLYPHILSLLYKEIGTNDAIEQAVAFAREATQKLPNQVGVLHNYAEAVVHIKEHGFMVSQEELQEAYNYINRVVHLSPRYAKFHCTRGRILAALGKFNEAKEAIRKAIDMEESSKKDYAIRINDYLYHLSRVQTNEFSQVFSDKIALTEKSFDEAKDEIDQSISKLKSENLQMLGFFTAIISFTIGSFNILGDKNFLESALLILILSGALVLAFVGFGLLFQTKNQHPWRTVIISLLSLGVIVGSMAAYYFIN</sequence>
<evidence type="ECO:0000256" key="2">
    <source>
        <dbReference type="SAM" id="Phobius"/>
    </source>
</evidence>
<feature type="transmembrane region" description="Helical" evidence="2">
    <location>
        <begin position="292"/>
        <end position="316"/>
    </location>
</feature>
<comment type="caution">
    <text evidence="3">The sequence shown here is derived from an EMBL/GenBank/DDBJ whole genome shotgun (WGS) entry which is preliminary data.</text>
</comment>
<feature type="transmembrane region" description="Helical" evidence="2">
    <location>
        <begin position="328"/>
        <end position="348"/>
    </location>
</feature>
<protein>
    <submittedName>
        <fullName evidence="3">Uncharacterized protein</fullName>
    </submittedName>
</protein>
<dbReference type="AlphaFoldDB" id="W7L477"/>
<name>W7L477_CYTFI</name>
<keyword evidence="2" id="KW-1133">Transmembrane helix</keyword>
<feature type="repeat" description="TPR" evidence="1">
    <location>
        <begin position="177"/>
        <end position="210"/>
    </location>
</feature>
<reference evidence="4" key="1">
    <citation type="submission" date="2013-03" db="EMBL/GenBank/DDBJ databases">
        <title>Draft genome sequence of Bacillus firmus DS1.</title>
        <authorList>
            <person name="Peng D."/>
            <person name="Zhu L."/>
            <person name="Sun M."/>
        </authorList>
    </citation>
    <scope>NUCLEOTIDE SEQUENCE [LARGE SCALE GENOMIC DNA]</scope>
    <source>
        <strain evidence="4">DS1</strain>
    </source>
</reference>
<feature type="transmembrane region" description="Helical" evidence="2">
    <location>
        <begin position="267"/>
        <end position="286"/>
    </location>
</feature>
<dbReference type="Gene3D" id="1.25.40.10">
    <property type="entry name" value="Tetratricopeptide repeat domain"/>
    <property type="match status" value="1"/>
</dbReference>
<dbReference type="PROSITE" id="PS50005">
    <property type="entry name" value="TPR"/>
    <property type="match status" value="1"/>
</dbReference>
<reference evidence="3 4" key="2">
    <citation type="journal article" date="2016" name="Sci. Rep.">
        <title>A novel serine protease, Sep1, from Bacillus firmus DS-1 has nematicidal activity and degrades multiple intestinal-associated nematode proteins.</title>
        <authorList>
            <person name="Geng C."/>
            <person name="Nie X."/>
            <person name="Tang Z."/>
            <person name="Zhang Y."/>
            <person name="Lin J."/>
            <person name="Sun M."/>
            <person name="Peng D."/>
        </authorList>
    </citation>
    <scope>NUCLEOTIDE SEQUENCE [LARGE SCALE GENOMIC DNA]</scope>
    <source>
        <strain evidence="3 4">DS1</strain>
    </source>
</reference>
<dbReference type="InterPro" id="IPR011990">
    <property type="entry name" value="TPR-like_helical_dom_sf"/>
</dbReference>
<dbReference type="SMART" id="SM00028">
    <property type="entry name" value="TPR"/>
    <property type="match status" value="1"/>
</dbReference>
<evidence type="ECO:0000313" key="3">
    <source>
        <dbReference type="EMBL" id="EWG09972.1"/>
    </source>
</evidence>
<dbReference type="Pfam" id="PF13181">
    <property type="entry name" value="TPR_8"/>
    <property type="match status" value="1"/>
</dbReference>
<gene>
    <name evidence="3" type="ORF">PBF_16374</name>
</gene>
<evidence type="ECO:0000313" key="4">
    <source>
        <dbReference type="Proteomes" id="UP000019270"/>
    </source>
</evidence>
<dbReference type="Proteomes" id="UP000019270">
    <property type="component" value="Unassembled WGS sequence"/>
</dbReference>
<keyword evidence="2" id="KW-0472">Membrane</keyword>
<organism evidence="3 4">
    <name type="scientific">Cytobacillus firmus DS1</name>
    <dbReference type="NCBI Taxonomy" id="1307436"/>
    <lineage>
        <taxon>Bacteria</taxon>
        <taxon>Bacillati</taxon>
        <taxon>Bacillota</taxon>
        <taxon>Bacilli</taxon>
        <taxon>Bacillales</taxon>
        <taxon>Bacillaceae</taxon>
        <taxon>Cytobacillus</taxon>
    </lineage>
</organism>
<dbReference type="PATRIC" id="fig|1307436.3.peg.3514"/>
<dbReference type="EMBL" id="APVL01000012">
    <property type="protein sequence ID" value="EWG09972.1"/>
    <property type="molecule type" value="Genomic_DNA"/>
</dbReference>